<feature type="transmembrane region" description="Helical" evidence="5">
    <location>
        <begin position="21"/>
        <end position="37"/>
    </location>
</feature>
<dbReference type="CDD" id="cd13963">
    <property type="entry name" value="PT_UbiA_2"/>
    <property type="match status" value="1"/>
</dbReference>
<evidence type="ECO:0000256" key="3">
    <source>
        <dbReference type="ARBA" id="ARBA00022989"/>
    </source>
</evidence>
<gene>
    <name evidence="6" type="ORF">UV54_C0043G0003</name>
</gene>
<keyword evidence="2 5" id="KW-0812">Transmembrane</keyword>
<protein>
    <submittedName>
        <fullName evidence="6">4-hydroxybenzoate polyprenyltransferase-like protein prenyltransferase</fullName>
    </submittedName>
</protein>
<feature type="transmembrane region" description="Helical" evidence="5">
    <location>
        <begin position="43"/>
        <end position="63"/>
    </location>
</feature>
<accession>A0A0G1C0D6</accession>
<dbReference type="Gene3D" id="1.10.357.140">
    <property type="entry name" value="UbiA prenyltransferase"/>
    <property type="match status" value="1"/>
</dbReference>
<dbReference type="InterPro" id="IPR044878">
    <property type="entry name" value="UbiA_sf"/>
</dbReference>
<dbReference type="InterPro" id="IPR000537">
    <property type="entry name" value="UbiA_prenyltransferase"/>
</dbReference>
<feature type="transmembrane region" description="Helical" evidence="5">
    <location>
        <begin position="135"/>
        <end position="155"/>
    </location>
</feature>
<organism evidence="6 7">
    <name type="scientific">Candidatus Beckwithbacteria bacterium GW2011_GWA2_43_10</name>
    <dbReference type="NCBI Taxonomy" id="1618369"/>
    <lineage>
        <taxon>Bacteria</taxon>
        <taxon>Candidatus Beckwithiibacteriota</taxon>
    </lineage>
</organism>
<proteinExistence type="predicted"/>
<comment type="subcellular location">
    <subcellularLocation>
        <location evidence="1">Membrane</location>
        <topology evidence="1">Multi-pass membrane protein</topology>
    </subcellularLocation>
</comment>
<dbReference type="STRING" id="1618369.UV54_C0043G0003"/>
<evidence type="ECO:0000256" key="1">
    <source>
        <dbReference type="ARBA" id="ARBA00004141"/>
    </source>
</evidence>
<dbReference type="EMBL" id="LCEW01000043">
    <property type="protein sequence ID" value="KKS79057.1"/>
    <property type="molecule type" value="Genomic_DNA"/>
</dbReference>
<evidence type="ECO:0000256" key="4">
    <source>
        <dbReference type="ARBA" id="ARBA00023136"/>
    </source>
</evidence>
<dbReference type="Pfam" id="PF01040">
    <property type="entry name" value="UbiA"/>
    <property type="match status" value="1"/>
</dbReference>
<sequence>MAQYGYLLVKEIRPRQWLKNLSLYTGLVFSGWLFWAEKFWTVTAAWLVFSILTSSVYIFNDIVDINSDKNHPFKKFRPIASGQLPVGIALFFSLSGVFLSLVLGWSLSYFLFLVMIAYLMLQFVYTTWLKHRPIVDVMAIALGFLMRVYAGAFIIGAHINVWLLLCIISFSLFLAIGKRRSELTLLQGKLGTRKVLGRYPEKLLDLYTVMFANTTWLTYALFTFMFPAFEFKGKVLTLLSYLPHTFRSEKWLMLTIPVVIYGVMRYLQLIYEKNQGESPEKILTSDRPMLITISLWGLMVIGILYGLG</sequence>
<evidence type="ECO:0000256" key="2">
    <source>
        <dbReference type="ARBA" id="ARBA00022692"/>
    </source>
</evidence>
<feature type="transmembrane region" description="Helical" evidence="5">
    <location>
        <begin position="161"/>
        <end position="177"/>
    </location>
</feature>
<keyword evidence="6" id="KW-0808">Transferase</keyword>
<feature type="transmembrane region" description="Helical" evidence="5">
    <location>
        <begin position="84"/>
        <end position="103"/>
    </location>
</feature>
<evidence type="ECO:0000313" key="7">
    <source>
        <dbReference type="Proteomes" id="UP000034213"/>
    </source>
</evidence>
<evidence type="ECO:0000313" key="6">
    <source>
        <dbReference type="EMBL" id="KKS79057.1"/>
    </source>
</evidence>
<dbReference type="Proteomes" id="UP000034213">
    <property type="component" value="Unassembled WGS sequence"/>
</dbReference>
<evidence type="ECO:0000256" key="5">
    <source>
        <dbReference type="SAM" id="Phobius"/>
    </source>
</evidence>
<feature type="transmembrane region" description="Helical" evidence="5">
    <location>
        <begin position="203"/>
        <end position="229"/>
    </location>
</feature>
<comment type="caution">
    <text evidence="6">The sequence shown here is derived from an EMBL/GenBank/DDBJ whole genome shotgun (WGS) entry which is preliminary data.</text>
</comment>
<reference evidence="6 7" key="1">
    <citation type="journal article" date="2015" name="Nature">
        <title>rRNA introns, odd ribosomes, and small enigmatic genomes across a large radiation of phyla.</title>
        <authorList>
            <person name="Brown C.T."/>
            <person name="Hug L.A."/>
            <person name="Thomas B.C."/>
            <person name="Sharon I."/>
            <person name="Castelle C.J."/>
            <person name="Singh A."/>
            <person name="Wilkins M.J."/>
            <person name="Williams K.H."/>
            <person name="Banfield J.F."/>
        </authorList>
    </citation>
    <scope>NUCLEOTIDE SEQUENCE [LARGE SCALE GENOMIC DNA]</scope>
</reference>
<dbReference type="AlphaFoldDB" id="A0A0G1C0D6"/>
<name>A0A0G1C0D6_9BACT</name>
<feature type="transmembrane region" description="Helical" evidence="5">
    <location>
        <begin position="288"/>
        <end position="307"/>
    </location>
</feature>
<dbReference type="GO" id="GO:0016765">
    <property type="term" value="F:transferase activity, transferring alkyl or aryl (other than methyl) groups"/>
    <property type="evidence" value="ECO:0007669"/>
    <property type="project" value="InterPro"/>
</dbReference>
<feature type="transmembrane region" description="Helical" evidence="5">
    <location>
        <begin position="109"/>
        <end position="128"/>
    </location>
</feature>
<feature type="transmembrane region" description="Helical" evidence="5">
    <location>
        <begin position="249"/>
        <end position="267"/>
    </location>
</feature>
<keyword evidence="3 5" id="KW-1133">Transmembrane helix</keyword>
<keyword evidence="4 5" id="KW-0472">Membrane</keyword>
<dbReference type="GO" id="GO:0016020">
    <property type="term" value="C:membrane"/>
    <property type="evidence" value="ECO:0007669"/>
    <property type="project" value="UniProtKB-SubCell"/>
</dbReference>